<accession>A0A084FV91</accession>
<dbReference type="HOGENOM" id="CLU_1054319_0_0_1"/>
<sequence length="264" mass="30543">MRVSIDDLFNLTVLTNYFDATKSLAPWTDRWMAFININDVKSHEGGLMAKFLWIAWEFGGTDDFTIVSRRMLMELGSTALEESFRALSQPTPPDITERIEAIRIQSSQALLNIFREMADNLIVVDERVRWCRHHTWMGHHRCESMILGSMTFCLTRAGLWPLPESQDIDYSLLELYEKLTTLVIHDIGKADTSNPEANHKECNPRPYLLEQVQKVMREMPNPVSAFHIKHMEKQARRLFSIDNLNPPPPEPQQEPFISVDETVT</sequence>
<keyword evidence="3" id="KW-1185">Reference proteome</keyword>
<dbReference type="VEuPathDB" id="FungiDB:SAPIO_CDS10368"/>
<dbReference type="GeneID" id="27719557"/>
<protein>
    <submittedName>
        <fullName evidence="2">Uncharacterized protein</fullName>
    </submittedName>
</protein>
<dbReference type="AlphaFoldDB" id="A0A084FV91"/>
<evidence type="ECO:0000256" key="1">
    <source>
        <dbReference type="SAM" id="MobiDB-lite"/>
    </source>
</evidence>
<reference evidence="2 3" key="1">
    <citation type="journal article" date="2014" name="Genome Announc.">
        <title>Draft genome sequence of the pathogenic fungus Scedosporium apiospermum.</title>
        <authorList>
            <person name="Vandeputte P."/>
            <person name="Ghamrawi S."/>
            <person name="Rechenmann M."/>
            <person name="Iltis A."/>
            <person name="Giraud S."/>
            <person name="Fleury M."/>
            <person name="Thornton C."/>
            <person name="Delhaes L."/>
            <person name="Meyer W."/>
            <person name="Papon N."/>
            <person name="Bouchara J.P."/>
        </authorList>
    </citation>
    <scope>NUCLEOTIDE SEQUENCE [LARGE SCALE GENOMIC DNA]</scope>
    <source>
        <strain evidence="2 3">IHEM 14462</strain>
    </source>
</reference>
<feature type="region of interest" description="Disordered" evidence="1">
    <location>
        <begin position="242"/>
        <end position="264"/>
    </location>
</feature>
<dbReference type="EMBL" id="JOWA01000165">
    <property type="protein sequence ID" value="KEZ39003.1"/>
    <property type="molecule type" value="Genomic_DNA"/>
</dbReference>
<dbReference type="OrthoDB" id="5275938at2759"/>
<comment type="caution">
    <text evidence="2">The sequence shown here is derived from an EMBL/GenBank/DDBJ whole genome shotgun (WGS) entry which is preliminary data.</text>
</comment>
<dbReference type="KEGG" id="sapo:SAPIO_CDS10368"/>
<evidence type="ECO:0000313" key="2">
    <source>
        <dbReference type="EMBL" id="KEZ39003.1"/>
    </source>
</evidence>
<proteinExistence type="predicted"/>
<dbReference type="Proteomes" id="UP000028545">
    <property type="component" value="Unassembled WGS sequence"/>
</dbReference>
<organism evidence="2 3">
    <name type="scientific">Pseudallescheria apiosperma</name>
    <name type="common">Scedosporium apiospermum</name>
    <dbReference type="NCBI Taxonomy" id="563466"/>
    <lineage>
        <taxon>Eukaryota</taxon>
        <taxon>Fungi</taxon>
        <taxon>Dikarya</taxon>
        <taxon>Ascomycota</taxon>
        <taxon>Pezizomycotina</taxon>
        <taxon>Sordariomycetes</taxon>
        <taxon>Hypocreomycetidae</taxon>
        <taxon>Microascales</taxon>
        <taxon>Microascaceae</taxon>
        <taxon>Scedosporium</taxon>
    </lineage>
</organism>
<dbReference type="RefSeq" id="XP_016638802.1">
    <property type="nucleotide sequence ID" value="XM_016783965.1"/>
</dbReference>
<gene>
    <name evidence="2" type="ORF">SAPIO_CDS10368</name>
</gene>
<evidence type="ECO:0000313" key="3">
    <source>
        <dbReference type="Proteomes" id="UP000028545"/>
    </source>
</evidence>
<name>A0A084FV91_PSEDA</name>